<sequence length="461" mass="51110">MQSTLTATTDYRPGLEDRDWSFKGATTDYGTHDLHKYPARMIPQIPDALFEHWTHTGTLSEGDLVFDPFSGSGTTAAEARRHGLNAIATDINPFACLLSRTKSTVPDLDTLESAIRQCLGTDWATREQFIEENYQSAASQHRTKHGGDIYTEDSGDQNYNAYGVRKGWFPEPQLAKITAMSRQLSELRAEYDHEVIRFIRIALAQAARNISYQRDSEFKRHRIPEADRESHDPKFTETFIETLRENFYGLVDYATQVSDETTATIKYADCRDTSVLAPDSADAVVSSPPYGDHSTTVAYGGFSTDPAAVATPLKLDQMTDVDPSGLGGSKTTSDIEFATVSEWSPTLRATVDALKDVDGRDDDVLHFFADYAETLEQMARVVKPGQPVAIVLGNRTVSRVPIPMNVITIEIAQQFQLDLEHSLPRSIPSKTLPYENAPENIPGQTGGLIADEYVLIFRAGQ</sequence>
<dbReference type="InterPro" id="IPR029063">
    <property type="entry name" value="SAM-dependent_MTases_sf"/>
</dbReference>
<evidence type="ECO:0000256" key="2">
    <source>
        <dbReference type="ARBA" id="ARBA00022679"/>
    </source>
</evidence>
<dbReference type="RefSeq" id="WP_256397068.1">
    <property type="nucleotide sequence ID" value="NZ_JANHDL010000004.1"/>
</dbReference>
<evidence type="ECO:0000313" key="4">
    <source>
        <dbReference type="EMBL" id="MFD1570122.1"/>
    </source>
</evidence>
<dbReference type="Proteomes" id="UP001597185">
    <property type="component" value="Unassembled WGS sequence"/>
</dbReference>
<keyword evidence="2" id="KW-0808">Transferase</keyword>
<evidence type="ECO:0000256" key="1">
    <source>
        <dbReference type="ARBA" id="ARBA00022603"/>
    </source>
</evidence>
<dbReference type="Gene3D" id="3.40.50.150">
    <property type="entry name" value="Vaccinia Virus protein VP39"/>
    <property type="match status" value="2"/>
</dbReference>
<protein>
    <submittedName>
        <fullName evidence="4">DNA methyltransferase</fullName>
    </submittedName>
</protein>
<accession>A0ABD6BZU4</accession>
<dbReference type="GO" id="GO:0032259">
    <property type="term" value="P:methylation"/>
    <property type="evidence" value="ECO:0007669"/>
    <property type="project" value="UniProtKB-KW"/>
</dbReference>
<keyword evidence="5" id="KW-1185">Reference proteome</keyword>
<name>A0ABD6BZU4_9EURY</name>
<organism evidence="4 5">
    <name type="scientific">Halorubrum laminariae</name>
    <dbReference type="NCBI Taxonomy" id="1433523"/>
    <lineage>
        <taxon>Archaea</taxon>
        <taxon>Methanobacteriati</taxon>
        <taxon>Methanobacteriota</taxon>
        <taxon>Stenosarchaea group</taxon>
        <taxon>Halobacteria</taxon>
        <taxon>Halobacteriales</taxon>
        <taxon>Haloferacaceae</taxon>
        <taxon>Halorubrum</taxon>
    </lineage>
</organism>
<comment type="caution">
    <text evidence="4">The sequence shown here is derived from an EMBL/GenBank/DDBJ whole genome shotgun (WGS) entry which is preliminary data.</text>
</comment>
<evidence type="ECO:0000259" key="3">
    <source>
        <dbReference type="Pfam" id="PF01555"/>
    </source>
</evidence>
<proteinExistence type="predicted"/>
<feature type="domain" description="DNA methylase N-4/N-6" evidence="3">
    <location>
        <begin position="37"/>
        <end position="97"/>
    </location>
</feature>
<dbReference type="InterPro" id="IPR002941">
    <property type="entry name" value="DNA_methylase_N4/N6"/>
</dbReference>
<evidence type="ECO:0000313" key="5">
    <source>
        <dbReference type="Proteomes" id="UP001597185"/>
    </source>
</evidence>
<dbReference type="EMBL" id="JBHUDB010000002">
    <property type="protein sequence ID" value="MFD1570122.1"/>
    <property type="molecule type" value="Genomic_DNA"/>
</dbReference>
<reference evidence="4 5" key="1">
    <citation type="journal article" date="2019" name="Int. J. Syst. Evol. Microbiol.">
        <title>The Global Catalogue of Microorganisms (GCM) 10K type strain sequencing project: providing services to taxonomists for standard genome sequencing and annotation.</title>
        <authorList>
            <consortium name="The Broad Institute Genomics Platform"/>
            <consortium name="The Broad Institute Genome Sequencing Center for Infectious Disease"/>
            <person name="Wu L."/>
            <person name="Ma J."/>
        </authorList>
    </citation>
    <scope>NUCLEOTIDE SEQUENCE [LARGE SCALE GENOMIC DNA]</scope>
    <source>
        <strain evidence="4 5">CGMCC 1.12689</strain>
    </source>
</reference>
<dbReference type="AlphaFoldDB" id="A0ABD6BZU4"/>
<keyword evidence="1 4" id="KW-0489">Methyltransferase</keyword>
<gene>
    <name evidence="4" type="ORF">ACFR9T_05920</name>
</gene>
<dbReference type="Pfam" id="PF01555">
    <property type="entry name" value="N6_N4_Mtase"/>
    <property type="match status" value="1"/>
</dbReference>
<dbReference type="GO" id="GO:0008168">
    <property type="term" value="F:methyltransferase activity"/>
    <property type="evidence" value="ECO:0007669"/>
    <property type="project" value="UniProtKB-KW"/>
</dbReference>
<dbReference type="SUPFAM" id="SSF53335">
    <property type="entry name" value="S-adenosyl-L-methionine-dependent methyltransferases"/>
    <property type="match status" value="1"/>
</dbReference>